<dbReference type="EMBL" id="CM042009">
    <property type="protein sequence ID" value="KAI3788193.1"/>
    <property type="molecule type" value="Genomic_DNA"/>
</dbReference>
<keyword evidence="2" id="KW-1185">Reference proteome</keyword>
<sequence>MMANRAWTTRLQNSIRSLVPVFDHNLVYNVLHSVRNPDHALRFFRWVERSGLSNTTEKHITKTSIFWVKLQISITLDAFCSIFPKKGLEWDEDLFIVMIDGYGKIGIVQESVKIFMSIEKLRAPIIIKLYDTLQPLNLLLMERDLLSICSTIDVLKLS</sequence>
<comment type="caution">
    <text evidence="1">The sequence shown here is derived from an EMBL/GenBank/DDBJ whole genome shotgun (WGS) entry which is preliminary data.</text>
</comment>
<accession>A0ACB9GYP2</accession>
<gene>
    <name evidence="1" type="ORF">L2E82_00922</name>
</gene>
<protein>
    <submittedName>
        <fullName evidence="1">Uncharacterized protein</fullName>
    </submittedName>
</protein>
<evidence type="ECO:0000313" key="1">
    <source>
        <dbReference type="EMBL" id="KAI3788193.1"/>
    </source>
</evidence>
<proteinExistence type="predicted"/>
<organism evidence="1 2">
    <name type="scientific">Cichorium intybus</name>
    <name type="common">Chicory</name>
    <dbReference type="NCBI Taxonomy" id="13427"/>
    <lineage>
        <taxon>Eukaryota</taxon>
        <taxon>Viridiplantae</taxon>
        <taxon>Streptophyta</taxon>
        <taxon>Embryophyta</taxon>
        <taxon>Tracheophyta</taxon>
        <taxon>Spermatophyta</taxon>
        <taxon>Magnoliopsida</taxon>
        <taxon>eudicotyledons</taxon>
        <taxon>Gunneridae</taxon>
        <taxon>Pentapetalae</taxon>
        <taxon>asterids</taxon>
        <taxon>campanulids</taxon>
        <taxon>Asterales</taxon>
        <taxon>Asteraceae</taxon>
        <taxon>Cichorioideae</taxon>
        <taxon>Cichorieae</taxon>
        <taxon>Cichoriinae</taxon>
        <taxon>Cichorium</taxon>
    </lineage>
</organism>
<dbReference type="Proteomes" id="UP001055811">
    <property type="component" value="Linkage Group LG01"/>
</dbReference>
<name>A0ACB9GYP2_CICIN</name>
<evidence type="ECO:0000313" key="2">
    <source>
        <dbReference type="Proteomes" id="UP001055811"/>
    </source>
</evidence>
<reference evidence="1 2" key="2">
    <citation type="journal article" date="2022" name="Mol. Ecol. Resour.">
        <title>The genomes of chicory, endive, great burdock and yacon provide insights into Asteraceae paleo-polyploidization history and plant inulin production.</title>
        <authorList>
            <person name="Fan W."/>
            <person name="Wang S."/>
            <person name="Wang H."/>
            <person name="Wang A."/>
            <person name="Jiang F."/>
            <person name="Liu H."/>
            <person name="Zhao H."/>
            <person name="Xu D."/>
            <person name="Zhang Y."/>
        </authorList>
    </citation>
    <scope>NUCLEOTIDE SEQUENCE [LARGE SCALE GENOMIC DNA]</scope>
    <source>
        <strain evidence="2">cv. Punajuju</strain>
        <tissue evidence="1">Leaves</tissue>
    </source>
</reference>
<reference evidence="2" key="1">
    <citation type="journal article" date="2022" name="Mol. Ecol. Resour.">
        <title>The genomes of chicory, endive, great burdock and yacon provide insights into Asteraceae palaeo-polyploidization history and plant inulin production.</title>
        <authorList>
            <person name="Fan W."/>
            <person name="Wang S."/>
            <person name="Wang H."/>
            <person name="Wang A."/>
            <person name="Jiang F."/>
            <person name="Liu H."/>
            <person name="Zhao H."/>
            <person name="Xu D."/>
            <person name="Zhang Y."/>
        </authorList>
    </citation>
    <scope>NUCLEOTIDE SEQUENCE [LARGE SCALE GENOMIC DNA]</scope>
    <source>
        <strain evidence="2">cv. Punajuju</strain>
    </source>
</reference>